<evidence type="ECO:0000313" key="2">
    <source>
        <dbReference type="Proteomes" id="UP000516057"/>
    </source>
</evidence>
<accession>A0A7H0HC23</accession>
<organism evidence="1 2">
    <name type="scientific">Paenacidovorax monticola</name>
    <dbReference type="NCBI Taxonomy" id="1926868"/>
    <lineage>
        <taxon>Bacteria</taxon>
        <taxon>Pseudomonadati</taxon>
        <taxon>Pseudomonadota</taxon>
        <taxon>Betaproteobacteria</taxon>
        <taxon>Burkholderiales</taxon>
        <taxon>Comamonadaceae</taxon>
        <taxon>Paenacidovorax</taxon>
    </lineage>
</organism>
<keyword evidence="2" id="KW-1185">Reference proteome</keyword>
<dbReference type="Proteomes" id="UP000516057">
    <property type="component" value="Chromosome"/>
</dbReference>
<dbReference type="RefSeq" id="WP_187735084.1">
    <property type="nucleotide sequence ID" value="NZ_CP060790.1"/>
</dbReference>
<reference evidence="1 2" key="1">
    <citation type="submission" date="2020-08" db="EMBL/GenBank/DDBJ databases">
        <title>Genome sequence of Acidovorax monticola KACC 19171T.</title>
        <authorList>
            <person name="Hyun D.-W."/>
            <person name="Bae J.-W."/>
        </authorList>
    </citation>
    <scope>NUCLEOTIDE SEQUENCE [LARGE SCALE GENOMIC DNA]</scope>
    <source>
        <strain evidence="1 2">KACC 19171</strain>
    </source>
</reference>
<dbReference type="KEGG" id="amon:H9L24_13380"/>
<dbReference type="Pfam" id="PF10604">
    <property type="entry name" value="Polyketide_cyc2"/>
    <property type="match status" value="1"/>
</dbReference>
<dbReference type="AlphaFoldDB" id="A0A7H0HC23"/>
<proteinExistence type="predicted"/>
<dbReference type="Gene3D" id="3.30.530.20">
    <property type="match status" value="1"/>
</dbReference>
<evidence type="ECO:0000313" key="1">
    <source>
        <dbReference type="EMBL" id="QNP58089.1"/>
    </source>
</evidence>
<dbReference type="SUPFAM" id="SSF55961">
    <property type="entry name" value="Bet v1-like"/>
    <property type="match status" value="1"/>
</dbReference>
<protein>
    <submittedName>
        <fullName evidence="1">SRPBCC family protein</fullName>
    </submittedName>
</protein>
<sequence length="168" mass="18568">MHSPDDATTYRLTTWWCFDAPLEPVWNAIADADGWPAWWPGIASVVLAPGDPQGLGAVRRYTCRGALPLRLSFVARVTRIVPQRLIEGRACGDLVGRGRCSLACAQGRTTVHLDWQVRTASAWLNRLAPLIHPLLRWNHDRLTQAGGQGLERYLAQGAAMNAFKKESA</sequence>
<dbReference type="EMBL" id="CP060790">
    <property type="protein sequence ID" value="QNP58089.1"/>
    <property type="molecule type" value="Genomic_DNA"/>
</dbReference>
<dbReference type="InterPro" id="IPR019587">
    <property type="entry name" value="Polyketide_cyclase/dehydratase"/>
</dbReference>
<name>A0A7H0HC23_9BURK</name>
<gene>
    <name evidence="1" type="ORF">H9L24_13380</name>
</gene>
<dbReference type="CDD" id="cd07824">
    <property type="entry name" value="SRPBCC_6"/>
    <property type="match status" value="1"/>
</dbReference>
<dbReference type="InterPro" id="IPR023393">
    <property type="entry name" value="START-like_dom_sf"/>
</dbReference>